<protein>
    <submittedName>
        <fullName evidence="2">Uncharacterized protein</fullName>
    </submittedName>
</protein>
<reference evidence="2" key="1">
    <citation type="submission" date="2020-06" db="EMBL/GenBank/DDBJ databases">
        <title>Draft genome of Bugula neritina, a colonial animal packing powerful symbionts and potential medicines.</title>
        <authorList>
            <person name="Rayko M."/>
        </authorList>
    </citation>
    <scope>NUCLEOTIDE SEQUENCE [LARGE SCALE GENOMIC DNA]</scope>
    <source>
        <strain evidence="2">Kwan_BN1</strain>
    </source>
</reference>
<comment type="caution">
    <text evidence="2">The sequence shown here is derived from an EMBL/GenBank/DDBJ whole genome shotgun (WGS) entry which is preliminary data.</text>
</comment>
<gene>
    <name evidence="2" type="ORF">EB796_016466</name>
</gene>
<dbReference type="EMBL" id="VXIV02002484">
    <property type="protein sequence ID" value="KAF6025220.1"/>
    <property type="molecule type" value="Genomic_DNA"/>
</dbReference>
<evidence type="ECO:0000313" key="3">
    <source>
        <dbReference type="Proteomes" id="UP000593567"/>
    </source>
</evidence>
<evidence type="ECO:0000256" key="1">
    <source>
        <dbReference type="SAM" id="Phobius"/>
    </source>
</evidence>
<evidence type="ECO:0000313" key="2">
    <source>
        <dbReference type="EMBL" id="KAF6025220.1"/>
    </source>
</evidence>
<feature type="transmembrane region" description="Helical" evidence="1">
    <location>
        <begin position="12"/>
        <end position="33"/>
    </location>
</feature>
<keyword evidence="3" id="KW-1185">Reference proteome</keyword>
<keyword evidence="1" id="KW-1133">Transmembrane helix</keyword>
<proteinExistence type="predicted"/>
<feature type="transmembrane region" description="Helical" evidence="1">
    <location>
        <begin position="53"/>
        <end position="74"/>
    </location>
</feature>
<sequence length="114" mass="12496">MAMNNWKINIPSLITVFPAITYTVMVIPILSTAVEGEQHSCFTMVDRNRKIKFIFKLVGAITGACVGISAGAAFKFGLNNIDASIFGYISESIFAHGANNLLKHYLLIFTNFSC</sequence>
<name>A0A7J7JG71_BUGNE</name>
<dbReference type="AlphaFoldDB" id="A0A7J7JG71"/>
<keyword evidence="1" id="KW-0472">Membrane</keyword>
<accession>A0A7J7JG71</accession>
<dbReference type="Proteomes" id="UP000593567">
    <property type="component" value="Unassembled WGS sequence"/>
</dbReference>
<organism evidence="2 3">
    <name type="scientific">Bugula neritina</name>
    <name type="common">Brown bryozoan</name>
    <name type="synonym">Sertularia neritina</name>
    <dbReference type="NCBI Taxonomy" id="10212"/>
    <lineage>
        <taxon>Eukaryota</taxon>
        <taxon>Metazoa</taxon>
        <taxon>Spiralia</taxon>
        <taxon>Lophotrochozoa</taxon>
        <taxon>Bryozoa</taxon>
        <taxon>Gymnolaemata</taxon>
        <taxon>Cheilostomatida</taxon>
        <taxon>Flustrina</taxon>
        <taxon>Buguloidea</taxon>
        <taxon>Bugulidae</taxon>
        <taxon>Bugula</taxon>
    </lineage>
</organism>
<keyword evidence="1" id="KW-0812">Transmembrane</keyword>